<dbReference type="Proteomes" id="UP001497744">
    <property type="component" value="Unassembled WGS sequence"/>
</dbReference>
<evidence type="ECO:0000256" key="4">
    <source>
        <dbReference type="ARBA" id="ARBA00023054"/>
    </source>
</evidence>
<dbReference type="PROSITE" id="PS00411">
    <property type="entry name" value="KINESIN_MOTOR_1"/>
    <property type="match status" value="1"/>
</dbReference>
<dbReference type="AlphaFoldDB" id="A0AAV4M0M9"/>
<organism evidence="10 11">
    <name type="scientific">Babesia caballi</name>
    <dbReference type="NCBI Taxonomy" id="5871"/>
    <lineage>
        <taxon>Eukaryota</taxon>
        <taxon>Sar</taxon>
        <taxon>Alveolata</taxon>
        <taxon>Apicomplexa</taxon>
        <taxon>Aconoidasida</taxon>
        <taxon>Piroplasmida</taxon>
        <taxon>Babesiidae</taxon>
        <taxon>Babesia</taxon>
    </lineage>
</organism>
<dbReference type="PROSITE" id="PS50067">
    <property type="entry name" value="KINESIN_MOTOR_2"/>
    <property type="match status" value="1"/>
</dbReference>
<evidence type="ECO:0000256" key="3">
    <source>
        <dbReference type="ARBA" id="ARBA00022840"/>
    </source>
</evidence>
<proteinExistence type="inferred from homology"/>
<dbReference type="GO" id="GO:0003777">
    <property type="term" value="F:microtubule motor activity"/>
    <property type="evidence" value="ECO:0007669"/>
    <property type="project" value="InterPro"/>
</dbReference>
<keyword evidence="4" id="KW-0175">Coiled coil</keyword>
<accession>A0AAV4M0M9</accession>
<gene>
    <name evidence="10" type="ORF">BcabD6B2_48850</name>
</gene>
<dbReference type="InterPro" id="IPR001752">
    <property type="entry name" value="Kinesin_motor_dom"/>
</dbReference>
<evidence type="ECO:0000259" key="9">
    <source>
        <dbReference type="PROSITE" id="PS50067"/>
    </source>
</evidence>
<feature type="compositionally biased region" description="Polar residues" evidence="8">
    <location>
        <begin position="1"/>
        <end position="24"/>
    </location>
</feature>
<evidence type="ECO:0000256" key="1">
    <source>
        <dbReference type="ARBA" id="ARBA00022701"/>
    </source>
</evidence>
<dbReference type="GeneID" id="94196931"/>
<dbReference type="RefSeq" id="XP_067717519.1">
    <property type="nucleotide sequence ID" value="XM_067861418.1"/>
</dbReference>
<evidence type="ECO:0000256" key="5">
    <source>
        <dbReference type="ARBA" id="ARBA00023175"/>
    </source>
</evidence>
<dbReference type="GO" id="GO:0007018">
    <property type="term" value="P:microtubule-based movement"/>
    <property type="evidence" value="ECO:0007669"/>
    <property type="project" value="InterPro"/>
</dbReference>
<evidence type="ECO:0000256" key="2">
    <source>
        <dbReference type="ARBA" id="ARBA00022741"/>
    </source>
</evidence>
<keyword evidence="1 7" id="KW-0493">Microtubule</keyword>
<dbReference type="PANTHER" id="PTHR47968:SF13">
    <property type="entry name" value="KINESIN-LIKE PROTEIN KIF19 ISOFORM X1"/>
    <property type="match status" value="1"/>
</dbReference>
<dbReference type="SMART" id="SM00129">
    <property type="entry name" value="KISc"/>
    <property type="match status" value="1"/>
</dbReference>
<dbReference type="PANTHER" id="PTHR47968">
    <property type="entry name" value="CENTROMERE PROTEIN E"/>
    <property type="match status" value="1"/>
</dbReference>
<evidence type="ECO:0000256" key="6">
    <source>
        <dbReference type="PROSITE-ProRule" id="PRU00283"/>
    </source>
</evidence>
<comment type="caution">
    <text evidence="10">The sequence shown here is derived from an EMBL/GenBank/DDBJ whole genome shotgun (WGS) entry which is preliminary data.</text>
</comment>
<feature type="region of interest" description="Disordered" evidence="8">
    <location>
        <begin position="118"/>
        <end position="137"/>
    </location>
</feature>
<dbReference type="PRINTS" id="PR00380">
    <property type="entry name" value="KINESINHEAVY"/>
</dbReference>
<name>A0AAV4M0M9_BABCB</name>
<feature type="binding site" evidence="6">
    <location>
        <begin position="355"/>
        <end position="362"/>
    </location>
    <ligand>
        <name>ATP</name>
        <dbReference type="ChEBI" id="CHEBI:30616"/>
    </ligand>
</feature>
<keyword evidence="2 6" id="KW-0547">Nucleotide-binding</keyword>
<reference evidence="10 11" key="1">
    <citation type="submission" date="2021-06" db="EMBL/GenBank/DDBJ databases">
        <title>Genome sequence of Babesia caballi.</title>
        <authorList>
            <person name="Yamagishi J."/>
            <person name="Kidaka T."/>
            <person name="Ochi A."/>
        </authorList>
    </citation>
    <scope>NUCLEOTIDE SEQUENCE [LARGE SCALE GENOMIC DNA]</scope>
    <source>
        <strain evidence="10">USDA-D6B2</strain>
    </source>
</reference>
<dbReference type="InterPro" id="IPR036961">
    <property type="entry name" value="Kinesin_motor_dom_sf"/>
</dbReference>
<feature type="region of interest" description="Disordered" evidence="8">
    <location>
        <begin position="1"/>
        <end position="102"/>
    </location>
</feature>
<evidence type="ECO:0000256" key="8">
    <source>
        <dbReference type="SAM" id="MobiDB-lite"/>
    </source>
</evidence>
<protein>
    <recommendedName>
        <fullName evidence="7">Kinesin-like protein</fullName>
    </recommendedName>
</protein>
<feature type="domain" description="Kinesin motor" evidence="9">
    <location>
        <begin position="269"/>
        <end position="586"/>
    </location>
</feature>
<dbReference type="EMBL" id="BPLF01000004">
    <property type="protein sequence ID" value="GIX65450.1"/>
    <property type="molecule type" value="Genomic_DNA"/>
</dbReference>
<dbReference type="GO" id="GO:0008017">
    <property type="term" value="F:microtubule binding"/>
    <property type="evidence" value="ECO:0007669"/>
    <property type="project" value="InterPro"/>
</dbReference>
<keyword evidence="11" id="KW-1185">Reference proteome</keyword>
<dbReference type="InterPro" id="IPR027640">
    <property type="entry name" value="Kinesin-like_fam"/>
</dbReference>
<comment type="similarity">
    <text evidence="6 7">Belongs to the TRAFAC class myosin-kinesin ATPase superfamily. Kinesin family.</text>
</comment>
<dbReference type="GO" id="GO:0005874">
    <property type="term" value="C:microtubule"/>
    <property type="evidence" value="ECO:0007669"/>
    <property type="project" value="UniProtKB-KW"/>
</dbReference>
<dbReference type="InterPro" id="IPR027417">
    <property type="entry name" value="P-loop_NTPase"/>
</dbReference>
<evidence type="ECO:0000313" key="10">
    <source>
        <dbReference type="EMBL" id="GIX65450.1"/>
    </source>
</evidence>
<feature type="compositionally biased region" description="Basic and acidic residues" evidence="8">
    <location>
        <begin position="53"/>
        <end position="63"/>
    </location>
</feature>
<feature type="compositionally biased region" description="Low complexity" evidence="8">
    <location>
        <begin position="88"/>
        <end position="98"/>
    </location>
</feature>
<evidence type="ECO:0000256" key="7">
    <source>
        <dbReference type="RuleBase" id="RU000394"/>
    </source>
</evidence>
<keyword evidence="5 6" id="KW-0505">Motor protein</keyword>
<dbReference type="Pfam" id="PF00225">
    <property type="entry name" value="Kinesin"/>
    <property type="match status" value="1"/>
</dbReference>
<dbReference type="GO" id="GO:0005524">
    <property type="term" value="F:ATP binding"/>
    <property type="evidence" value="ECO:0007669"/>
    <property type="project" value="UniProtKB-UniRule"/>
</dbReference>
<feature type="compositionally biased region" description="Low complexity" evidence="8">
    <location>
        <begin position="29"/>
        <end position="50"/>
    </location>
</feature>
<evidence type="ECO:0000313" key="11">
    <source>
        <dbReference type="Proteomes" id="UP001497744"/>
    </source>
</evidence>
<dbReference type="InterPro" id="IPR019821">
    <property type="entry name" value="Kinesin_motor_CS"/>
</dbReference>
<dbReference type="SUPFAM" id="SSF52540">
    <property type="entry name" value="P-loop containing nucleoside triphosphate hydrolases"/>
    <property type="match status" value="1"/>
</dbReference>
<sequence length="659" mass="70624">MQSPTPHSDAATSADGQSNGNTPTRKPYLAGRLALRLASSQGRLSGGSSSPESGKRTPVKRDATTILGGMKLGVVPVTPERAAKGQRSGKSGNSPSSSTLDGALMLRDLAVKVRRLQRAGNASDGREASGSDDDGNACPAIVTPTRAMSDAFCTPTMLATTKSGTLENRTHCGGEMESRLPSPSSSIAIDETPFRDCMSEKSTEWFAPAASAQRKMEAESDDGRSVDGIVERYYSHGPERDAGVESPPSGRWAADGGALTPVREPANENIKVVIRLRPVDERVIPAIRLVDNLVEVHKPGNARSVLDSQKPKVLRYEFDSAFDGTASQEELYEATAKALVPRVFEGANGTVFAYGCTSAGKTYTMIGDDKTSGVVQMSLGALFELRGERYPEAQVRLSFMEVYNECVFDLLAPGSRPLEVQEENGEVRVPHLTSTLVDDRQGALALLARGVKARKMATTDANRHSSRSHAVIQVTVEVEHLHARLSFVDLAGSERAGASEARTERLKESSYINQSLLALANCISSLAESATGRARVKYRDSKLTLLLKNALFNNARVVMVVAIHPGAQFLHETSHSLKYAQRAKDVKVALEAAADRVGTVDYAAALREAYAAIEIIGQALPEAERRAVEESLRSSRLSGKGVILGLLNARQRRPGSGQS</sequence>
<keyword evidence="3 6" id="KW-0067">ATP-binding</keyword>
<dbReference type="Gene3D" id="3.40.850.10">
    <property type="entry name" value="Kinesin motor domain"/>
    <property type="match status" value="1"/>
</dbReference>
<dbReference type="CDD" id="cd00106">
    <property type="entry name" value="KISc"/>
    <property type="match status" value="1"/>
</dbReference>